<dbReference type="AlphaFoldDB" id="A0A067MZ41"/>
<dbReference type="EMBL" id="KL198017">
    <property type="protein sequence ID" value="KDQ20849.1"/>
    <property type="molecule type" value="Genomic_DNA"/>
</dbReference>
<dbReference type="InterPro" id="IPR049470">
    <property type="entry name" value="TRM61_C"/>
</dbReference>
<proteinExistence type="predicted"/>
<protein>
    <recommendedName>
        <fullName evidence="3">tRNA (adenine(58)-N(1))-methyltransferase catalytic subunit TRM61</fullName>
        <ecNumber evidence="2">2.1.1.220</ecNumber>
    </recommendedName>
    <alternativeName>
        <fullName evidence="9">tRNA(m1A58)-methyltransferase subunit TRM61</fullName>
    </alternativeName>
</protein>
<keyword evidence="5" id="KW-0808">Transferase</keyword>
<keyword evidence="13" id="KW-1185">Reference proteome</keyword>
<dbReference type="SUPFAM" id="SSF53335">
    <property type="entry name" value="S-adenosyl-L-methionine-dependent methyltransferases"/>
    <property type="match status" value="1"/>
</dbReference>
<evidence type="ECO:0000256" key="6">
    <source>
        <dbReference type="ARBA" id="ARBA00022691"/>
    </source>
</evidence>
<evidence type="ECO:0000256" key="5">
    <source>
        <dbReference type="ARBA" id="ARBA00022679"/>
    </source>
</evidence>
<feature type="compositionally biased region" description="Low complexity" evidence="10">
    <location>
        <begin position="406"/>
        <end position="417"/>
    </location>
</feature>
<evidence type="ECO:0000256" key="9">
    <source>
        <dbReference type="ARBA" id="ARBA00033309"/>
    </source>
</evidence>
<dbReference type="FunFam" id="3.40.50.150:FF:000247">
    <property type="entry name" value="tRNA (adenine(58)-N(1))-methyltransferase catalytic subunit TRM61"/>
    <property type="match status" value="1"/>
</dbReference>
<dbReference type="Pfam" id="PF08704">
    <property type="entry name" value="GCD14"/>
    <property type="match status" value="1"/>
</dbReference>
<evidence type="ECO:0000256" key="2">
    <source>
        <dbReference type="ARBA" id="ARBA00012796"/>
    </source>
</evidence>
<accession>A0A067MZ41</accession>
<dbReference type="Gene3D" id="3.10.330.20">
    <property type="match status" value="1"/>
</dbReference>
<dbReference type="GO" id="GO:0160107">
    <property type="term" value="F:tRNA (adenine(58)-N1)-methyltransferase activity"/>
    <property type="evidence" value="ECO:0007669"/>
    <property type="project" value="UniProtKB-EC"/>
</dbReference>
<evidence type="ECO:0000256" key="1">
    <source>
        <dbReference type="ARBA" id="ARBA00004123"/>
    </source>
</evidence>
<dbReference type="GO" id="GO:0005634">
    <property type="term" value="C:nucleus"/>
    <property type="evidence" value="ECO:0007669"/>
    <property type="project" value="UniProtKB-SubCell"/>
</dbReference>
<dbReference type="Gene3D" id="3.40.50.150">
    <property type="entry name" value="Vaccinia Virus protein VP39"/>
    <property type="match status" value="1"/>
</dbReference>
<evidence type="ECO:0000256" key="10">
    <source>
        <dbReference type="SAM" id="MobiDB-lite"/>
    </source>
</evidence>
<evidence type="ECO:0000256" key="3">
    <source>
        <dbReference type="ARBA" id="ARBA00015963"/>
    </source>
</evidence>
<evidence type="ECO:0000256" key="8">
    <source>
        <dbReference type="ARBA" id="ARBA00023242"/>
    </source>
</evidence>
<feature type="region of interest" description="Disordered" evidence="10">
    <location>
        <begin position="406"/>
        <end position="441"/>
    </location>
</feature>
<name>A0A067MZ41_BOTB1</name>
<feature type="region of interest" description="Disordered" evidence="10">
    <location>
        <begin position="260"/>
        <end position="297"/>
    </location>
</feature>
<keyword evidence="4" id="KW-0489">Methyltransferase</keyword>
<gene>
    <name evidence="12" type="ORF">BOTBODRAFT_26869</name>
</gene>
<keyword evidence="8" id="KW-0539">Nucleus</keyword>
<evidence type="ECO:0000256" key="7">
    <source>
        <dbReference type="ARBA" id="ARBA00022694"/>
    </source>
</evidence>
<dbReference type="PANTHER" id="PTHR12133">
    <property type="entry name" value="TRNA (ADENINE(58)-N(1))-METHYLTRANSFERASE"/>
    <property type="match status" value="1"/>
</dbReference>
<evidence type="ECO:0000313" key="13">
    <source>
        <dbReference type="Proteomes" id="UP000027195"/>
    </source>
</evidence>
<feature type="domain" description="tRNA (adenine(58)-N(1))-methyltransferase catalytic subunit TRM61 C-terminal" evidence="11">
    <location>
        <begin position="62"/>
        <end position="381"/>
    </location>
</feature>
<dbReference type="GO" id="GO:0030488">
    <property type="term" value="P:tRNA methylation"/>
    <property type="evidence" value="ECO:0007669"/>
    <property type="project" value="InterPro"/>
</dbReference>
<dbReference type="InterPro" id="IPR029063">
    <property type="entry name" value="SAM-dependent_MTases_sf"/>
</dbReference>
<dbReference type="InParanoid" id="A0A067MZ41"/>
<dbReference type="STRING" id="930990.A0A067MZ41"/>
<dbReference type="EC" id="2.1.1.220" evidence="2"/>
<dbReference type="PANTHER" id="PTHR12133:SF2">
    <property type="entry name" value="TRNA (ADENINE(58)-N(1))-METHYLTRANSFERASE CATALYTIC SUBUNIT TRMT61A"/>
    <property type="match status" value="1"/>
</dbReference>
<comment type="subcellular location">
    <subcellularLocation>
        <location evidence="1">Nucleus</location>
    </subcellularLocation>
</comment>
<dbReference type="PROSITE" id="PS51620">
    <property type="entry name" value="SAM_TRM61"/>
    <property type="match status" value="1"/>
</dbReference>
<keyword evidence="6" id="KW-0949">S-adenosyl-L-methionine</keyword>
<keyword evidence="7" id="KW-0819">tRNA processing</keyword>
<dbReference type="OrthoDB" id="1925287at2759"/>
<dbReference type="HOGENOM" id="CLU_025402_4_0_1"/>
<evidence type="ECO:0000259" key="11">
    <source>
        <dbReference type="Pfam" id="PF08704"/>
    </source>
</evidence>
<dbReference type="FunCoup" id="A0A067MZ41">
    <property type="interactions" value="242"/>
</dbReference>
<organism evidence="12 13">
    <name type="scientific">Botryobasidium botryosum (strain FD-172 SS1)</name>
    <dbReference type="NCBI Taxonomy" id="930990"/>
    <lineage>
        <taxon>Eukaryota</taxon>
        <taxon>Fungi</taxon>
        <taxon>Dikarya</taxon>
        <taxon>Basidiomycota</taxon>
        <taxon>Agaricomycotina</taxon>
        <taxon>Agaricomycetes</taxon>
        <taxon>Cantharellales</taxon>
        <taxon>Botryobasidiaceae</taxon>
        <taxon>Botryobasidium</taxon>
    </lineage>
</organism>
<evidence type="ECO:0000256" key="4">
    <source>
        <dbReference type="ARBA" id="ARBA00022603"/>
    </source>
</evidence>
<feature type="region of interest" description="Disordered" evidence="10">
    <location>
        <begin position="331"/>
        <end position="353"/>
    </location>
</feature>
<dbReference type="GO" id="GO:0031515">
    <property type="term" value="C:tRNA (m1A) methyltransferase complex"/>
    <property type="evidence" value="ECO:0007669"/>
    <property type="project" value="InterPro"/>
</dbReference>
<dbReference type="Proteomes" id="UP000027195">
    <property type="component" value="Unassembled WGS sequence"/>
</dbReference>
<sequence>MWSTAREIAEGDTIIVWMKRDLLQPLVITPGKELNGRFGVYSHSDLIGVPYGSKVGSRNGKGFVYVLRPTPELWTLALPHRTQILYAADIAFVMAWLGIKPGSAVVEAGTGSGSFSHSVARTIGPSGRLHSFEFHETRANKARDDFERHGFKNITLKHQNVCKAGFGLKDEVDAVFLDLPAPWLAIDHAKLALRKDQTGRICCFSPCIEQVLRTVTALNDAGFTGITLYETLLRPHEVSAVSQIKIGDVAEKLKKNEAKREASRLEQIRRSGEKAEEKRKRKREANGADESGRVSRDEVVVKRTKAVEGEEMDVDVDAPLASAEVPVGDVSTMVEPSSTPVPLQAEEGEGAGADASQLETLNSAKCVREVRGHTSYLTFACLLPWTAEMAAAAAAVEDISDSVGADADGAANNGQASEKGLGENASREQQREEEEVYSDSESVAFGKLVAGIPVEELERLERGSLG</sequence>
<reference evidence="13" key="1">
    <citation type="journal article" date="2014" name="Proc. Natl. Acad. Sci. U.S.A.">
        <title>Extensive sampling of basidiomycete genomes demonstrates inadequacy of the white-rot/brown-rot paradigm for wood decay fungi.</title>
        <authorList>
            <person name="Riley R."/>
            <person name="Salamov A.A."/>
            <person name="Brown D.W."/>
            <person name="Nagy L.G."/>
            <person name="Floudas D."/>
            <person name="Held B.W."/>
            <person name="Levasseur A."/>
            <person name="Lombard V."/>
            <person name="Morin E."/>
            <person name="Otillar R."/>
            <person name="Lindquist E.A."/>
            <person name="Sun H."/>
            <person name="LaButti K.M."/>
            <person name="Schmutz J."/>
            <person name="Jabbour D."/>
            <person name="Luo H."/>
            <person name="Baker S.E."/>
            <person name="Pisabarro A.G."/>
            <person name="Walton J.D."/>
            <person name="Blanchette R.A."/>
            <person name="Henrissat B."/>
            <person name="Martin F."/>
            <person name="Cullen D."/>
            <person name="Hibbett D.S."/>
            <person name="Grigoriev I.V."/>
        </authorList>
    </citation>
    <scope>NUCLEOTIDE SEQUENCE [LARGE SCALE GENOMIC DNA]</scope>
    <source>
        <strain evidence="13">FD-172 SS1</strain>
    </source>
</reference>
<dbReference type="InterPro" id="IPR014816">
    <property type="entry name" value="tRNA_MeTrfase_Gcd14"/>
</dbReference>
<dbReference type="CDD" id="cd02440">
    <property type="entry name" value="AdoMet_MTases"/>
    <property type="match status" value="1"/>
</dbReference>
<evidence type="ECO:0000313" key="12">
    <source>
        <dbReference type="EMBL" id="KDQ20849.1"/>
    </source>
</evidence>